<organism evidence="1 2">
    <name type="scientific">Pelagibaculum spongiae</name>
    <dbReference type="NCBI Taxonomy" id="2080658"/>
    <lineage>
        <taxon>Bacteria</taxon>
        <taxon>Pseudomonadati</taxon>
        <taxon>Pseudomonadota</taxon>
        <taxon>Gammaproteobacteria</taxon>
        <taxon>Oceanospirillales</taxon>
        <taxon>Pelagibaculum</taxon>
    </lineage>
</organism>
<dbReference type="InterPro" id="IPR011990">
    <property type="entry name" value="TPR-like_helical_dom_sf"/>
</dbReference>
<dbReference type="PIRSF" id="PIRSF029288">
    <property type="entry name" value="SciE_ImpE"/>
    <property type="match status" value="1"/>
</dbReference>
<reference evidence="1 2" key="1">
    <citation type="submission" date="2018-04" db="EMBL/GenBank/DDBJ databases">
        <title>Thalassorhabdus spongiae gen. nov., sp. nov., isolated from a marine sponge in South-West Iceland.</title>
        <authorList>
            <person name="Knobloch S."/>
            <person name="Daussin A."/>
            <person name="Johannsson R."/>
            <person name="Marteinsson V.T."/>
        </authorList>
    </citation>
    <scope>NUCLEOTIDE SEQUENCE [LARGE SCALE GENOMIC DNA]</scope>
    <source>
        <strain evidence="1 2">Hp12</strain>
    </source>
</reference>
<dbReference type="InterPro" id="IPR009211">
    <property type="entry name" value="TagJ"/>
</dbReference>
<dbReference type="Gene3D" id="1.25.40.10">
    <property type="entry name" value="Tetratricopeptide repeat domain"/>
    <property type="match status" value="1"/>
</dbReference>
<name>A0A2V1GVJ2_9GAMM</name>
<dbReference type="Proteomes" id="UP000244906">
    <property type="component" value="Unassembled WGS sequence"/>
</dbReference>
<gene>
    <name evidence="1" type="ORF">DC094_14725</name>
</gene>
<keyword evidence="2" id="KW-1185">Reference proteome</keyword>
<sequence>MKASSEQLIKQGKLTEVIQYQVDAVKHQPDIAKERIFLFQLYCLSGQWKKALVHLNASAKLEPLALAMAQAYRECIGCEIFRAEVFLGKRKPLILGEPPHWISGVIEALSEKDPDKASSMRRVAFENAEASSGKINEIDFEWIADADSRIGPVLEVMVNGKYFWLPFSHIKEIQIDAPEDLRDFVWMPARFVLISGGELMGFIPSRYPDSENNQDELVRLARKTVWESFGDNEFFGFGARQLVTNSQEISLFETRNITINLDYEKSQLDSEKNSADVQPDD</sequence>
<dbReference type="EMBL" id="QDDL01000006">
    <property type="protein sequence ID" value="PVZ67687.1"/>
    <property type="molecule type" value="Genomic_DNA"/>
</dbReference>
<accession>A0A2V1GVJ2</accession>
<dbReference type="OrthoDB" id="5416084at2"/>
<dbReference type="RefSeq" id="WP_116687883.1">
    <property type="nucleotide sequence ID" value="NZ_CAWNYD010000006.1"/>
</dbReference>
<protein>
    <submittedName>
        <fullName evidence="1">Virulence protein SciE type</fullName>
    </submittedName>
</protein>
<proteinExistence type="predicted"/>
<dbReference type="Pfam" id="PF07024">
    <property type="entry name" value="ImpE"/>
    <property type="match status" value="1"/>
</dbReference>
<dbReference type="SUPFAM" id="SSF144059">
    <property type="entry name" value="ImpE-like"/>
    <property type="match status" value="1"/>
</dbReference>
<evidence type="ECO:0000313" key="2">
    <source>
        <dbReference type="Proteomes" id="UP000244906"/>
    </source>
</evidence>
<comment type="caution">
    <text evidence="1">The sequence shown here is derived from an EMBL/GenBank/DDBJ whole genome shotgun (WGS) entry which is preliminary data.</text>
</comment>
<evidence type="ECO:0000313" key="1">
    <source>
        <dbReference type="EMBL" id="PVZ67687.1"/>
    </source>
</evidence>
<dbReference type="AlphaFoldDB" id="A0A2V1GVJ2"/>